<protein>
    <recommendedName>
        <fullName evidence="1">Sin domain-containing protein</fullName>
    </recommendedName>
</protein>
<comment type="caution">
    <text evidence="2">The sequence shown here is derived from an EMBL/GenBank/DDBJ whole genome shotgun (WGS) entry which is preliminary data.</text>
</comment>
<dbReference type="Pfam" id="PF08671">
    <property type="entry name" value="SinI"/>
    <property type="match status" value="1"/>
</dbReference>
<dbReference type="SUPFAM" id="SSF47406">
    <property type="entry name" value="SinR repressor dimerisation domain-like"/>
    <property type="match status" value="1"/>
</dbReference>
<keyword evidence="3" id="KW-1185">Reference proteome</keyword>
<dbReference type="Proteomes" id="UP001500740">
    <property type="component" value="Unassembled WGS sequence"/>
</dbReference>
<reference evidence="2 3" key="1">
    <citation type="journal article" date="2019" name="Int. J. Syst. Evol. Microbiol.">
        <title>The Global Catalogue of Microorganisms (GCM) 10K type strain sequencing project: providing services to taxonomists for standard genome sequencing and annotation.</title>
        <authorList>
            <consortium name="The Broad Institute Genomics Platform"/>
            <consortium name="The Broad Institute Genome Sequencing Center for Infectious Disease"/>
            <person name="Wu L."/>
            <person name="Ma J."/>
        </authorList>
    </citation>
    <scope>NUCLEOTIDE SEQUENCE [LARGE SCALE GENOMIC DNA]</scope>
    <source>
        <strain evidence="2 3">JCM 14193</strain>
    </source>
</reference>
<gene>
    <name evidence="2" type="ORF">GCM10008935_05660</name>
</gene>
<evidence type="ECO:0000313" key="2">
    <source>
        <dbReference type="EMBL" id="GAA0453745.1"/>
    </source>
</evidence>
<dbReference type="RefSeq" id="WP_343781650.1">
    <property type="nucleotide sequence ID" value="NZ_BAAACZ010000005.1"/>
</dbReference>
<dbReference type="EMBL" id="BAAACZ010000005">
    <property type="protein sequence ID" value="GAA0453745.1"/>
    <property type="molecule type" value="Genomic_DNA"/>
</dbReference>
<organism evidence="2 3">
    <name type="scientific">Alkalibacillus silvisoli</name>
    <dbReference type="NCBI Taxonomy" id="392823"/>
    <lineage>
        <taxon>Bacteria</taxon>
        <taxon>Bacillati</taxon>
        <taxon>Bacillota</taxon>
        <taxon>Bacilli</taxon>
        <taxon>Bacillales</taxon>
        <taxon>Bacillaceae</taxon>
        <taxon>Alkalibacillus</taxon>
    </lineage>
</organism>
<proteinExistence type="predicted"/>
<feature type="domain" description="Sin" evidence="1">
    <location>
        <begin position="11"/>
        <end position="49"/>
    </location>
</feature>
<dbReference type="InterPro" id="IPR010981">
    <property type="entry name" value="SinR/SinI_dimer_dom"/>
</dbReference>
<dbReference type="InterPro" id="IPR036281">
    <property type="entry name" value="SinR/SinI_dimer_dom_sf"/>
</dbReference>
<accession>A0ABN0ZNF9</accession>
<evidence type="ECO:0000259" key="1">
    <source>
        <dbReference type="PROSITE" id="PS51500"/>
    </source>
</evidence>
<sequence>MFKKNQLNEKKVSTVQPKTIDQEWLDLMKEAQAIGLTPKDIQRFLNRRRENIKHEQ</sequence>
<dbReference type="PROSITE" id="PS51500">
    <property type="entry name" value="SIN"/>
    <property type="match status" value="1"/>
</dbReference>
<evidence type="ECO:0000313" key="3">
    <source>
        <dbReference type="Proteomes" id="UP001500740"/>
    </source>
</evidence>
<name>A0ABN0ZNF9_9BACI</name>